<dbReference type="Proteomes" id="UP000018559">
    <property type="component" value="Unassembled WGS sequence"/>
</dbReference>
<gene>
    <name evidence="3" type="ORF">LEQ_1718</name>
</gene>
<dbReference type="EMBL" id="AWWH01000197">
    <property type="protein sequence ID" value="ETA73250.1"/>
    <property type="molecule type" value="Genomic_DNA"/>
</dbReference>
<keyword evidence="2" id="KW-1133">Transmembrane helix</keyword>
<evidence type="ECO:0000313" key="4">
    <source>
        <dbReference type="Proteomes" id="UP000018559"/>
    </source>
</evidence>
<evidence type="ECO:0000256" key="2">
    <source>
        <dbReference type="SAM" id="Phobius"/>
    </source>
</evidence>
<protein>
    <submittedName>
        <fullName evidence="3">Uncharacterized protein</fullName>
    </submittedName>
</protein>
<sequence>MEEILAFLIFVLIVWFIVLYKKKKKIGKKRWLILVTIFVLYLVVGTIHDNTSDKQSSDNRPTTHKVHKTKHKAHKDATNKLLAERLNMDKGLADGTIDSKGNPTTNGTPNSAFNWAKYVDSFKWKGYSQLTINLNEDGANLGGAPLDNYAKQAQNAAFALLCEENKISSDEANTGKGIVTYVKYKGKIVGISSAKNRKKFSWNF</sequence>
<accession>V7HVF4</accession>
<proteinExistence type="predicted"/>
<evidence type="ECO:0000256" key="1">
    <source>
        <dbReference type="SAM" id="MobiDB-lite"/>
    </source>
</evidence>
<evidence type="ECO:0000313" key="3">
    <source>
        <dbReference type="EMBL" id="ETA73250.1"/>
    </source>
</evidence>
<dbReference type="AlphaFoldDB" id="V7HVF4"/>
<name>V7HVF4_9LACO</name>
<keyword evidence="2" id="KW-0472">Membrane</keyword>
<reference evidence="3 4" key="1">
    <citation type="journal article" date="2014" name="Genome Announc.">
        <title>The Genome of the Predominant Equine Lactobacillus Species, Lactobacillus equi, Is Reflective of Its Lifestyle Adaptations to an Herbivorous Host.</title>
        <authorList>
            <person name="O'Donnell M.M."/>
            <person name="Harris H.M."/>
            <person name="O'Toole P.W."/>
            <person name="Ross R.P."/>
        </authorList>
    </citation>
    <scope>NUCLEOTIDE SEQUENCE [LARGE SCALE GENOMIC DNA]</scope>
    <source>
        <strain evidence="3 4">DPC 6820</strain>
    </source>
</reference>
<comment type="caution">
    <text evidence="3">The sequence shown here is derived from an EMBL/GenBank/DDBJ whole genome shotgun (WGS) entry which is preliminary data.</text>
</comment>
<feature type="transmembrane region" description="Helical" evidence="2">
    <location>
        <begin position="6"/>
        <end position="22"/>
    </location>
</feature>
<feature type="transmembrane region" description="Helical" evidence="2">
    <location>
        <begin position="31"/>
        <end position="48"/>
    </location>
</feature>
<keyword evidence="4" id="KW-1185">Reference proteome</keyword>
<dbReference type="RefSeq" id="WP_023860486.1">
    <property type="nucleotide sequence ID" value="NZ_AWWH01000197.1"/>
</dbReference>
<keyword evidence="2" id="KW-0812">Transmembrane</keyword>
<feature type="compositionally biased region" description="Basic residues" evidence="1">
    <location>
        <begin position="62"/>
        <end position="72"/>
    </location>
</feature>
<organism evidence="3 4">
    <name type="scientific">Ligilactobacillus equi DPC 6820</name>
    <dbReference type="NCBI Taxonomy" id="1392007"/>
    <lineage>
        <taxon>Bacteria</taxon>
        <taxon>Bacillati</taxon>
        <taxon>Bacillota</taxon>
        <taxon>Bacilli</taxon>
        <taxon>Lactobacillales</taxon>
        <taxon>Lactobacillaceae</taxon>
        <taxon>Ligilactobacillus</taxon>
    </lineage>
</organism>
<feature type="region of interest" description="Disordered" evidence="1">
    <location>
        <begin position="51"/>
        <end position="72"/>
    </location>
</feature>
<dbReference type="PATRIC" id="fig|1392007.3.peg.1956"/>